<comment type="caution">
    <text evidence="1">The sequence shown here is derived from an EMBL/GenBank/DDBJ whole genome shotgun (WGS) entry which is preliminary data.</text>
</comment>
<organism evidence="1 2">
    <name type="scientific">Smallanthus sonchifolius</name>
    <dbReference type="NCBI Taxonomy" id="185202"/>
    <lineage>
        <taxon>Eukaryota</taxon>
        <taxon>Viridiplantae</taxon>
        <taxon>Streptophyta</taxon>
        <taxon>Embryophyta</taxon>
        <taxon>Tracheophyta</taxon>
        <taxon>Spermatophyta</taxon>
        <taxon>Magnoliopsida</taxon>
        <taxon>eudicotyledons</taxon>
        <taxon>Gunneridae</taxon>
        <taxon>Pentapetalae</taxon>
        <taxon>asterids</taxon>
        <taxon>campanulids</taxon>
        <taxon>Asterales</taxon>
        <taxon>Asteraceae</taxon>
        <taxon>Asteroideae</taxon>
        <taxon>Heliantheae alliance</taxon>
        <taxon>Millerieae</taxon>
        <taxon>Smallanthus</taxon>
    </lineage>
</organism>
<sequence>MAGRFCIREHTPQATVDEFYVAFGQQQQEELMISAEDRNEQEDQTLFSDFMDDDFDPLFDNERDHMNEHIHNNNDG</sequence>
<proteinExistence type="predicted"/>
<reference evidence="2" key="1">
    <citation type="journal article" date="2022" name="Mol. Ecol. Resour.">
        <title>The genomes of chicory, endive, great burdock and yacon provide insights into Asteraceae palaeo-polyploidization history and plant inulin production.</title>
        <authorList>
            <person name="Fan W."/>
            <person name="Wang S."/>
            <person name="Wang H."/>
            <person name="Wang A."/>
            <person name="Jiang F."/>
            <person name="Liu H."/>
            <person name="Zhao H."/>
            <person name="Xu D."/>
            <person name="Zhang Y."/>
        </authorList>
    </citation>
    <scope>NUCLEOTIDE SEQUENCE [LARGE SCALE GENOMIC DNA]</scope>
    <source>
        <strain evidence="2">cv. Yunnan</strain>
    </source>
</reference>
<accession>A0ACB9I3Q4</accession>
<name>A0ACB9I3Q4_9ASTR</name>
<evidence type="ECO:0000313" key="1">
    <source>
        <dbReference type="EMBL" id="KAI3802386.1"/>
    </source>
</evidence>
<evidence type="ECO:0000313" key="2">
    <source>
        <dbReference type="Proteomes" id="UP001056120"/>
    </source>
</evidence>
<dbReference type="Proteomes" id="UP001056120">
    <property type="component" value="Linkage Group LG10"/>
</dbReference>
<reference evidence="1 2" key="2">
    <citation type="journal article" date="2022" name="Mol. Ecol. Resour.">
        <title>The genomes of chicory, endive, great burdock and yacon provide insights into Asteraceae paleo-polyploidization history and plant inulin production.</title>
        <authorList>
            <person name="Fan W."/>
            <person name="Wang S."/>
            <person name="Wang H."/>
            <person name="Wang A."/>
            <person name="Jiang F."/>
            <person name="Liu H."/>
            <person name="Zhao H."/>
            <person name="Xu D."/>
            <person name="Zhang Y."/>
        </authorList>
    </citation>
    <scope>NUCLEOTIDE SEQUENCE [LARGE SCALE GENOMIC DNA]</scope>
    <source>
        <strain evidence="2">cv. Yunnan</strain>
        <tissue evidence="1">Leaves</tissue>
    </source>
</reference>
<protein>
    <submittedName>
        <fullName evidence="1">Uncharacterized protein</fullName>
    </submittedName>
</protein>
<keyword evidence="2" id="KW-1185">Reference proteome</keyword>
<gene>
    <name evidence="1" type="ORF">L1987_30518</name>
</gene>
<dbReference type="EMBL" id="CM042027">
    <property type="protein sequence ID" value="KAI3802386.1"/>
    <property type="molecule type" value="Genomic_DNA"/>
</dbReference>